<feature type="region of interest" description="Disordered" evidence="1">
    <location>
        <begin position="65"/>
        <end position="118"/>
    </location>
</feature>
<dbReference type="EMBL" id="JAHRIN010026717">
    <property type="protein sequence ID" value="MEQ2200911.1"/>
    <property type="molecule type" value="Genomic_DNA"/>
</dbReference>
<evidence type="ECO:0000313" key="3">
    <source>
        <dbReference type="Proteomes" id="UP001434883"/>
    </source>
</evidence>
<sequence>MLKSPDITRLHCFSESRQLDRLLIQQYPSHCHTHNHTHTPTRAQFVRSVKHLSFPSLSALLFAHPPPPPSGSPVSASPCCFHSHSSSSSSSSSSTVAPADSSSHSDANISFLDEQSPQ</sequence>
<dbReference type="Proteomes" id="UP001434883">
    <property type="component" value="Unassembled WGS sequence"/>
</dbReference>
<keyword evidence="3" id="KW-1185">Reference proteome</keyword>
<proteinExistence type="predicted"/>
<comment type="caution">
    <text evidence="2">The sequence shown here is derived from an EMBL/GenBank/DDBJ whole genome shotgun (WGS) entry which is preliminary data.</text>
</comment>
<gene>
    <name evidence="2" type="ORF">XENOCAPTIV_004755</name>
</gene>
<organism evidence="2 3">
    <name type="scientific">Xenoophorus captivus</name>
    <dbReference type="NCBI Taxonomy" id="1517983"/>
    <lineage>
        <taxon>Eukaryota</taxon>
        <taxon>Metazoa</taxon>
        <taxon>Chordata</taxon>
        <taxon>Craniata</taxon>
        <taxon>Vertebrata</taxon>
        <taxon>Euteleostomi</taxon>
        <taxon>Actinopterygii</taxon>
        <taxon>Neopterygii</taxon>
        <taxon>Teleostei</taxon>
        <taxon>Neoteleostei</taxon>
        <taxon>Acanthomorphata</taxon>
        <taxon>Ovalentaria</taxon>
        <taxon>Atherinomorphae</taxon>
        <taxon>Cyprinodontiformes</taxon>
        <taxon>Goodeidae</taxon>
        <taxon>Xenoophorus</taxon>
    </lineage>
</organism>
<name>A0ABV0QYI5_9TELE</name>
<accession>A0ABV0QYI5</accession>
<evidence type="ECO:0000313" key="2">
    <source>
        <dbReference type="EMBL" id="MEQ2200911.1"/>
    </source>
</evidence>
<reference evidence="2 3" key="1">
    <citation type="submission" date="2021-06" db="EMBL/GenBank/DDBJ databases">
        <authorList>
            <person name="Palmer J.M."/>
        </authorList>
    </citation>
    <scope>NUCLEOTIDE SEQUENCE [LARGE SCALE GENOMIC DNA]</scope>
    <source>
        <strain evidence="2 3">XC_2019</strain>
        <tissue evidence="2">Muscle</tissue>
    </source>
</reference>
<feature type="compositionally biased region" description="Low complexity" evidence="1">
    <location>
        <begin position="72"/>
        <end position="105"/>
    </location>
</feature>
<evidence type="ECO:0000256" key="1">
    <source>
        <dbReference type="SAM" id="MobiDB-lite"/>
    </source>
</evidence>
<protein>
    <submittedName>
        <fullName evidence="2">Uncharacterized protein</fullName>
    </submittedName>
</protein>